<proteinExistence type="inferred from homology"/>
<reference evidence="6 7" key="1">
    <citation type="submission" date="2019-01" db="EMBL/GenBank/DDBJ databases">
        <title>Ktedonosporobacter rubrisoli SCAWS-G2.</title>
        <authorList>
            <person name="Huang Y."/>
            <person name="Yan B."/>
        </authorList>
    </citation>
    <scope>NUCLEOTIDE SEQUENCE [LARGE SCALE GENOMIC DNA]</scope>
    <source>
        <strain evidence="6 7">SCAWS-G2</strain>
    </source>
</reference>
<gene>
    <name evidence="6" type="ORF">EPA93_39585</name>
</gene>
<keyword evidence="3" id="KW-0328">Glycosyltransferase</keyword>
<organism evidence="6 7">
    <name type="scientific">Ktedonosporobacter rubrisoli</name>
    <dbReference type="NCBI Taxonomy" id="2509675"/>
    <lineage>
        <taxon>Bacteria</taxon>
        <taxon>Bacillati</taxon>
        <taxon>Chloroflexota</taxon>
        <taxon>Ktedonobacteria</taxon>
        <taxon>Ktedonobacterales</taxon>
        <taxon>Ktedonosporobacteraceae</taxon>
        <taxon>Ktedonosporobacter</taxon>
    </lineage>
</organism>
<comment type="similarity">
    <text evidence="2">Belongs to the glycosyltransferase 2 family.</text>
</comment>
<evidence type="ECO:0000313" key="6">
    <source>
        <dbReference type="EMBL" id="QBD81752.1"/>
    </source>
</evidence>
<feature type="domain" description="Glycosyltransferase 2-like" evidence="5">
    <location>
        <begin position="7"/>
        <end position="176"/>
    </location>
</feature>
<evidence type="ECO:0000256" key="4">
    <source>
        <dbReference type="ARBA" id="ARBA00022679"/>
    </source>
</evidence>
<dbReference type="OrthoDB" id="9813495at2"/>
<name>A0A4P6K1M9_KTERU</name>
<protein>
    <submittedName>
        <fullName evidence="6">Glycosyltransferase family 2 protein</fullName>
    </submittedName>
</protein>
<evidence type="ECO:0000256" key="3">
    <source>
        <dbReference type="ARBA" id="ARBA00022676"/>
    </source>
</evidence>
<dbReference type="InterPro" id="IPR001173">
    <property type="entry name" value="Glyco_trans_2-like"/>
</dbReference>
<sequence length="330" mass="36299">MASPTVSIVIITCNRAFLLRHCLERVLAQPYPYKEIIVVDSSRGEESAQIVAGYPELLYVHLWGQRNNMPQARNKGIELSSGDIIAFIDDDSMVQPGWLETLLSVYEDKTVGAAGGRIITMPEPYSEQKAGPPQLIISPTGNVLARDTGLVSEAVLEIDHLVGCNMSFRRTVLEQVGGFDPTYTLTNLREETDLCVRVKRAGWRIIFHPAMAVLHFSARSLQPYFLEKPLVQFSNGRNGTYFAIKHFGLRPQTLLGLCKDAGRSCARAAYFAGLFGFGALAHLTGRLVGLGVGIRWLLSKKQRALSAPVLPLRRQAASDSSSLSVSLKNK</sequence>
<dbReference type="EMBL" id="CP035758">
    <property type="protein sequence ID" value="QBD81752.1"/>
    <property type="molecule type" value="Genomic_DNA"/>
</dbReference>
<evidence type="ECO:0000259" key="5">
    <source>
        <dbReference type="Pfam" id="PF00535"/>
    </source>
</evidence>
<dbReference type="PANTHER" id="PTHR43179">
    <property type="entry name" value="RHAMNOSYLTRANSFERASE WBBL"/>
    <property type="match status" value="1"/>
</dbReference>
<keyword evidence="4 6" id="KW-0808">Transferase</keyword>
<evidence type="ECO:0000256" key="2">
    <source>
        <dbReference type="ARBA" id="ARBA00006739"/>
    </source>
</evidence>
<dbReference type="AlphaFoldDB" id="A0A4P6K1M9"/>
<keyword evidence="7" id="KW-1185">Reference proteome</keyword>
<dbReference type="RefSeq" id="WP_129892813.1">
    <property type="nucleotide sequence ID" value="NZ_CP035758.1"/>
</dbReference>
<evidence type="ECO:0000256" key="1">
    <source>
        <dbReference type="ARBA" id="ARBA00004776"/>
    </source>
</evidence>
<dbReference type="SUPFAM" id="SSF53448">
    <property type="entry name" value="Nucleotide-diphospho-sugar transferases"/>
    <property type="match status" value="1"/>
</dbReference>
<dbReference type="PANTHER" id="PTHR43179:SF12">
    <property type="entry name" value="GALACTOFURANOSYLTRANSFERASE GLFT2"/>
    <property type="match status" value="1"/>
</dbReference>
<dbReference type="InterPro" id="IPR029044">
    <property type="entry name" value="Nucleotide-diphossugar_trans"/>
</dbReference>
<dbReference type="Proteomes" id="UP000290365">
    <property type="component" value="Chromosome"/>
</dbReference>
<dbReference type="GO" id="GO:0016757">
    <property type="term" value="F:glycosyltransferase activity"/>
    <property type="evidence" value="ECO:0007669"/>
    <property type="project" value="UniProtKB-KW"/>
</dbReference>
<comment type="pathway">
    <text evidence="1">Cell wall biogenesis; cell wall polysaccharide biosynthesis.</text>
</comment>
<dbReference type="Gene3D" id="3.90.550.10">
    <property type="entry name" value="Spore Coat Polysaccharide Biosynthesis Protein SpsA, Chain A"/>
    <property type="match status" value="1"/>
</dbReference>
<evidence type="ECO:0000313" key="7">
    <source>
        <dbReference type="Proteomes" id="UP000290365"/>
    </source>
</evidence>
<dbReference type="KEGG" id="kbs:EPA93_39585"/>
<accession>A0A4P6K1M9</accession>
<dbReference type="Pfam" id="PF00535">
    <property type="entry name" value="Glycos_transf_2"/>
    <property type="match status" value="1"/>
</dbReference>